<dbReference type="RefSeq" id="WP_078684987.1">
    <property type="nucleotide sequence ID" value="NZ_FUYA01000005.1"/>
</dbReference>
<feature type="domain" description="FlgO" evidence="3">
    <location>
        <begin position="119"/>
        <end position="243"/>
    </location>
</feature>
<dbReference type="Pfam" id="PF17680">
    <property type="entry name" value="FlgO"/>
    <property type="match status" value="1"/>
</dbReference>
<feature type="signal peptide" evidence="2">
    <location>
        <begin position="1"/>
        <end position="23"/>
    </location>
</feature>
<evidence type="ECO:0000256" key="1">
    <source>
        <dbReference type="SAM" id="MobiDB-lite"/>
    </source>
</evidence>
<name>A0A1T4W682_9BACT</name>
<dbReference type="OrthoDB" id="5470460at2"/>
<evidence type="ECO:0000313" key="5">
    <source>
        <dbReference type="Proteomes" id="UP000189733"/>
    </source>
</evidence>
<gene>
    <name evidence="4" type="ORF">SAMN02745702_01697</name>
</gene>
<evidence type="ECO:0000259" key="3">
    <source>
        <dbReference type="Pfam" id="PF17680"/>
    </source>
</evidence>
<feature type="region of interest" description="Disordered" evidence="1">
    <location>
        <begin position="34"/>
        <end position="76"/>
    </location>
</feature>
<keyword evidence="2" id="KW-0732">Signal</keyword>
<feature type="compositionally biased region" description="Basic and acidic residues" evidence="1">
    <location>
        <begin position="55"/>
        <end position="66"/>
    </location>
</feature>
<keyword evidence="5" id="KW-1185">Reference proteome</keyword>
<evidence type="ECO:0000256" key="2">
    <source>
        <dbReference type="SAM" id="SignalP"/>
    </source>
</evidence>
<dbReference type="AlphaFoldDB" id="A0A1T4W682"/>
<protein>
    <recommendedName>
        <fullName evidence="3">FlgO domain-containing protein</fullName>
    </recommendedName>
</protein>
<dbReference type="InterPro" id="IPR041215">
    <property type="entry name" value="FlgO_dom"/>
</dbReference>
<evidence type="ECO:0000313" key="4">
    <source>
        <dbReference type="EMBL" id="SKA72782.1"/>
    </source>
</evidence>
<proteinExistence type="predicted"/>
<dbReference type="Proteomes" id="UP000189733">
    <property type="component" value="Unassembled WGS sequence"/>
</dbReference>
<sequence>MNKKKWISAALLLALCAPQSASAVDSLLIENTHSPSSGTAQKDARPVDPGTGVSSERDGWIHEDGQTRSLRSQGKIHPGVMVPDGDGGYIWLHSANPLQAPDVNQQAAQELRLKIRELAQQILDSDVDLTACVTIPVSFVHQDNLQQSSPFGRLVAEQMYNELKRQHMNVVEFRSSERVRPRPQQGEFALSRDISELNQKRTVAILTGTYYYDANTIFVNGRLFQKADGKVLGTGSITIPQNATTLALLKSQNRPMRKLRAAEIELRSFDEMKDSGGLGYVLDQKDLH</sequence>
<accession>A0A1T4W682</accession>
<dbReference type="EMBL" id="FUYA01000005">
    <property type="protein sequence ID" value="SKA72782.1"/>
    <property type="molecule type" value="Genomic_DNA"/>
</dbReference>
<reference evidence="4 5" key="1">
    <citation type="submission" date="2017-02" db="EMBL/GenBank/DDBJ databases">
        <authorList>
            <person name="Peterson S.W."/>
        </authorList>
    </citation>
    <scope>NUCLEOTIDE SEQUENCE [LARGE SCALE GENOMIC DNA]</scope>
    <source>
        <strain evidence="4 5">DSM 18034</strain>
    </source>
</reference>
<feature type="chain" id="PRO_5010549952" description="FlgO domain-containing protein" evidence="2">
    <location>
        <begin position="24"/>
        <end position="288"/>
    </location>
</feature>
<organism evidence="4 5">
    <name type="scientific">Desulfobaculum bizertense DSM 18034</name>
    <dbReference type="NCBI Taxonomy" id="1121442"/>
    <lineage>
        <taxon>Bacteria</taxon>
        <taxon>Pseudomonadati</taxon>
        <taxon>Thermodesulfobacteriota</taxon>
        <taxon>Desulfovibrionia</taxon>
        <taxon>Desulfovibrionales</taxon>
        <taxon>Desulfovibrionaceae</taxon>
        <taxon>Desulfobaculum</taxon>
    </lineage>
</organism>
<dbReference type="STRING" id="1121442.SAMN02745702_01697"/>